<name>A0ACC1BR29_9ROSI</name>
<comment type="caution">
    <text evidence="1">The sequence shown here is derived from an EMBL/GenBank/DDBJ whole genome shotgun (WGS) entry which is preliminary data.</text>
</comment>
<evidence type="ECO:0000313" key="1">
    <source>
        <dbReference type="EMBL" id="KAJ0101554.1"/>
    </source>
</evidence>
<dbReference type="Proteomes" id="UP001164250">
    <property type="component" value="Chromosome 3"/>
</dbReference>
<dbReference type="EMBL" id="CM047899">
    <property type="protein sequence ID" value="KAJ0101554.1"/>
    <property type="molecule type" value="Genomic_DNA"/>
</dbReference>
<proteinExistence type="predicted"/>
<organism evidence="1 2">
    <name type="scientific">Pistacia atlantica</name>
    <dbReference type="NCBI Taxonomy" id="434234"/>
    <lineage>
        <taxon>Eukaryota</taxon>
        <taxon>Viridiplantae</taxon>
        <taxon>Streptophyta</taxon>
        <taxon>Embryophyta</taxon>
        <taxon>Tracheophyta</taxon>
        <taxon>Spermatophyta</taxon>
        <taxon>Magnoliopsida</taxon>
        <taxon>eudicotyledons</taxon>
        <taxon>Gunneridae</taxon>
        <taxon>Pentapetalae</taxon>
        <taxon>rosids</taxon>
        <taxon>malvids</taxon>
        <taxon>Sapindales</taxon>
        <taxon>Anacardiaceae</taxon>
        <taxon>Pistacia</taxon>
    </lineage>
</organism>
<protein>
    <submittedName>
        <fullName evidence="1">Uncharacterized protein</fullName>
    </submittedName>
</protein>
<keyword evidence="2" id="KW-1185">Reference proteome</keyword>
<gene>
    <name evidence="1" type="ORF">Patl1_05231</name>
</gene>
<evidence type="ECO:0000313" key="2">
    <source>
        <dbReference type="Proteomes" id="UP001164250"/>
    </source>
</evidence>
<sequence length="262" mass="28984">MVAAPPLSQPTPVPSPPPHIHNSPPSTSTSPSSIPTFSSYPTTIQSQPQPLPLQKSTRTRNAPQYLKDFHCQQALLDSPQQCHRFALSVSFVCCLLTKQVFYLDHRREQSVAARDVALPKLRELTLSGPTNVFSFCPEGFCSSGPAVEDFTVDHCSNLTIPFNAKGFLTVSIFKLCYRILSGLRYGFKILEYFNITNCGVTVVFQTEGPNVDAQAHKLSLPSLKELELKNLQELKVLSKGPNHILTLQNLTILGAKHCPKLR</sequence>
<accession>A0ACC1BR29</accession>
<reference evidence="2" key="1">
    <citation type="journal article" date="2023" name="G3 (Bethesda)">
        <title>Genome assembly and association tests identify interacting loci associated with vigor, precocity, and sex in interspecific pistachio rootstocks.</title>
        <authorList>
            <person name="Palmer W."/>
            <person name="Jacygrad E."/>
            <person name="Sagayaradj S."/>
            <person name="Cavanaugh K."/>
            <person name="Han R."/>
            <person name="Bertier L."/>
            <person name="Beede B."/>
            <person name="Kafkas S."/>
            <person name="Golino D."/>
            <person name="Preece J."/>
            <person name="Michelmore R."/>
        </authorList>
    </citation>
    <scope>NUCLEOTIDE SEQUENCE [LARGE SCALE GENOMIC DNA]</scope>
</reference>